<sequence>MNAYSRPQLVSQGQLKQADEVRRKVEQDIAFLCDRIAALEAQSRPNRPVIETYRTMLASRQSVLKWLQDGELRHQAPRARAL</sequence>
<comment type="caution">
    <text evidence="1">The sequence shown here is derived from an EMBL/GenBank/DDBJ whole genome shotgun (WGS) entry which is preliminary data.</text>
</comment>
<evidence type="ECO:0000313" key="2">
    <source>
        <dbReference type="Proteomes" id="UP000273643"/>
    </source>
</evidence>
<accession>A0A3N1P856</accession>
<protein>
    <submittedName>
        <fullName evidence="1">Uncharacterized protein</fullName>
    </submittedName>
</protein>
<gene>
    <name evidence="1" type="ORF">EDC38_1524</name>
</gene>
<dbReference type="OrthoDB" id="5703444at2"/>
<dbReference type="Proteomes" id="UP000273643">
    <property type="component" value="Unassembled WGS sequence"/>
</dbReference>
<evidence type="ECO:0000313" key="1">
    <source>
        <dbReference type="EMBL" id="ROQ20906.1"/>
    </source>
</evidence>
<dbReference type="EMBL" id="RJUK01000001">
    <property type="protein sequence ID" value="ROQ20906.1"/>
    <property type="molecule type" value="Genomic_DNA"/>
</dbReference>
<name>A0A3N1P856_9GAMM</name>
<reference evidence="1 2" key="1">
    <citation type="submission" date="2018-11" db="EMBL/GenBank/DDBJ databases">
        <title>Genomic Encyclopedia of Type Strains, Phase IV (KMG-IV): sequencing the most valuable type-strain genomes for metagenomic binning, comparative biology and taxonomic classification.</title>
        <authorList>
            <person name="Goeker M."/>
        </authorList>
    </citation>
    <scope>NUCLEOTIDE SEQUENCE [LARGE SCALE GENOMIC DNA]</scope>
    <source>
        <strain evidence="1 2">DSM 16974</strain>
    </source>
</reference>
<organism evidence="1 2">
    <name type="scientific">Marinimicrobium koreense</name>
    <dbReference type="NCBI Taxonomy" id="306545"/>
    <lineage>
        <taxon>Bacteria</taxon>
        <taxon>Pseudomonadati</taxon>
        <taxon>Pseudomonadota</taxon>
        <taxon>Gammaproteobacteria</taxon>
        <taxon>Cellvibrionales</taxon>
        <taxon>Cellvibrionaceae</taxon>
        <taxon>Marinimicrobium</taxon>
    </lineage>
</organism>
<dbReference type="RefSeq" id="WP_123637984.1">
    <property type="nucleotide sequence ID" value="NZ_JBHYFO010000029.1"/>
</dbReference>
<keyword evidence="2" id="KW-1185">Reference proteome</keyword>
<dbReference type="AlphaFoldDB" id="A0A3N1P856"/>
<proteinExistence type="predicted"/>